<reference evidence="2" key="1">
    <citation type="submission" date="2022-06" db="EMBL/GenBank/DDBJ databases">
        <title>Aquibacillus sp. a new bacterium isolated from soil saline samples.</title>
        <authorList>
            <person name="Galisteo C."/>
            <person name="De La Haba R."/>
            <person name="Sanchez-Porro C."/>
            <person name="Ventosa A."/>
        </authorList>
    </citation>
    <scope>NUCLEOTIDE SEQUENCE</scope>
    <source>
        <strain evidence="2">3ASR75-54</strain>
    </source>
</reference>
<name>A0A9X3WH26_9BACI</name>
<organism evidence="2 3">
    <name type="scientific">Aquibacillus salsiterrae</name>
    <dbReference type="NCBI Taxonomy" id="2950439"/>
    <lineage>
        <taxon>Bacteria</taxon>
        <taxon>Bacillati</taxon>
        <taxon>Bacillota</taxon>
        <taxon>Bacilli</taxon>
        <taxon>Bacillales</taxon>
        <taxon>Bacillaceae</taxon>
        <taxon>Aquibacillus</taxon>
    </lineage>
</organism>
<evidence type="ECO:0000313" key="2">
    <source>
        <dbReference type="EMBL" id="MDC3417304.1"/>
    </source>
</evidence>
<protein>
    <submittedName>
        <fullName evidence="2">Uncharacterized protein</fullName>
    </submittedName>
</protein>
<sequence>MSKTKKEHAFKKSYESDGIMGKTKNTKSTKKEKRSKEEDPMFFNTTESSE</sequence>
<comment type="caution">
    <text evidence="2">The sequence shown here is derived from an EMBL/GenBank/DDBJ whole genome shotgun (WGS) entry which is preliminary data.</text>
</comment>
<evidence type="ECO:0000256" key="1">
    <source>
        <dbReference type="SAM" id="MobiDB-lite"/>
    </source>
</evidence>
<dbReference type="Proteomes" id="UP001145069">
    <property type="component" value="Unassembled WGS sequence"/>
</dbReference>
<feature type="compositionally biased region" description="Basic residues" evidence="1">
    <location>
        <begin position="24"/>
        <end position="33"/>
    </location>
</feature>
<feature type="region of interest" description="Disordered" evidence="1">
    <location>
        <begin position="1"/>
        <end position="50"/>
    </location>
</feature>
<proteinExistence type="predicted"/>
<dbReference type="EMBL" id="JAMQKC010000007">
    <property type="protein sequence ID" value="MDC3417304.1"/>
    <property type="molecule type" value="Genomic_DNA"/>
</dbReference>
<evidence type="ECO:0000313" key="3">
    <source>
        <dbReference type="Proteomes" id="UP001145069"/>
    </source>
</evidence>
<gene>
    <name evidence="2" type="ORF">NC799_10295</name>
</gene>
<keyword evidence="3" id="KW-1185">Reference proteome</keyword>
<accession>A0A9X3WH26</accession>
<dbReference type="RefSeq" id="WP_272446369.1">
    <property type="nucleotide sequence ID" value="NZ_JAMQKC010000007.1"/>
</dbReference>
<dbReference type="AlphaFoldDB" id="A0A9X3WH26"/>